<dbReference type="RefSeq" id="XP_009020487.1">
    <property type="nucleotide sequence ID" value="XM_009022239.1"/>
</dbReference>
<dbReference type="PROSITE" id="PS01180">
    <property type="entry name" value="CUB"/>
    <property type="match status" value="1"/>
</dbReference>
<evidence type="ECO:0000256" key="2">
    <source>
        <dbReference type="PROSITE-ProRule" id="PRU00059"/>
    </source>
</evidence>
<dbReference type="OrthoDB" id="6369184at2759"/>
<name>T1F8H6_HELRO</name>
<dbReference type="InterPro" id="IPR053207">
    <property type="entry name" value="Non-NMDA_GluR_Accessory"/>
</dbReference>
<evidence type="ECO:0000313" key="4">
    <source>
        <dbReference type="EMBL" id="ESO01251.1"/>
    </source>
</evidence>
<evidence type="ECO:0000256" key="1">
    <source>
        <dbReference type="ARBA" id="ARBA00023157"/>
    </source>
</evidence>
<dbReference type="EMBL" id="KB096785">
    <property type="protein sequence ID" value="ESO01251.1"/>
    <property type="molecule type" value="Genomic_DNA"/>
</dbReference>
<proteinExistence type="predicted"/>
<dbReference type="PANTHER" id="PTHR47537">
    <property type="entry name" value="CUBILIN"/>
    <property type="match status" value="1"/>
</dbReference>
<dbReference type="CTD" id="20205125"/>
<feature type="domain" description="CUB" evidence="3">
    <location>
        <begin position="75"/>
        <end position="134"/>
    </location>
</feature>
<keyword evidence="6" id="KW-1185">Reference proteome</keyword>
<sequence length="134" mass="15222">MTLPDDLRPPPTSPAISDPANYIFCGSDKPPTLMSSGNKMAVVFSSTSETEKIKRPDDGFGGFRFRIKYSYTTACKFTYRSEPNLDHGSFSSPNFPGLYPLNTRCHYQFIGQPDERVVIRFEYFDIDGLPNRYI</sequence>
<evidence type="ECO:0000313" key="5">
    <source>
        <dbReference type="EnsemblMetazoa" id="HelroP174798"/>
    </source>
</evidence>
<dbReference type="KEGG" id="hro:HELRODRAFT_174798"/>
<comment type="caution">
    <text evidence="2">Lacks conserved residue(s) required for the propagation of feature annotation.</text>
</comment>
<dbReference type="InParanoid" id="T1F8H6"/>
<dbReference type="PANTHER" id="PTHR47537:SF2">
    <property type="entry name" value="CUBILIN"/>
    <property type="match status" value="1"/>
</dbReference>
<dbReference type="InterPro" id="IPR035914">
    <property type="entry name" value="Sperma_CUB_dom_sf"/>
</dbReference>
<dbReference type="Pfam" id="PF00431">
    <property type="entry name" value="CUB"/>
    <property type="match status" value="1"/>
</dbReference>
<protein>
    <recommendedName>
        <fullName evidence="3">CUB domain-containing protein</fullName>
    </recommendedName>
</protein>
<evidence type="ECO:0000313" key="6">
    <source>
        <dbReference type="Proteomes" id="UP000015101"/>
    </source>
</evidence>
<dbReference type="EnsemblMetazoa" id="HelroT174798">
    <property type="protein sequence ID" value="HelroP174798"/>
    <property type="gene ID" value="HelroG174798"/>
</dbReference>
<keyword evidence="1" id="KW-1015">Disulfide bond</keyword>
<reference evidence="4 6" key="2">
    <citation type="journal article" date="2013" name="Nature">
        <title>Insights into bilaterian evolution from three spiralian genomes.</title>
        <authorList>
            <person name="Simakov O."/>
            <person name="Marletaz F."/>
            <person name="Cho S.J."/>
            <person name="Edsinger-Gonzales E."/>
            <person name="Havlak P."/>
            <person name="Hellsten U."/>
            <person name="Kuo D.H."/>
            <person name="Larsson T."/>
            <person name="Lv J."/>
            <person name="Arendt D."/>
            <person name="Savage R."/>
            <person name="Osoegawa K."/>
            <person name="de Jong P."/>
            <person name="Grimwood J."/>
            <person name="Chapman J.A."/>
            <person name="Shapiro H."/>
            <person name="Aerts A."/>
            <person name="Otillar R.P."/>
            <person name="Terry A.Y."/>
            <person name="Boore J.L."/>
            <person name="Grigoriev I.V."/>
            <person name="Lindberg D.R."/>
            <person name="Seaver E.C."/>
            <person name="Weisblat D.A."/>
            <person name="Putnam N.H."/>
            <person name="Rokhsar D.S."/>
        </authorList>
    </citation>
    <scope>NUCLEOTIDE SEQUENCE</scope>
</reference>
<dbReference type="GeneID" id="20205125"/>
<dbReference type="EMBL" id="AMQM01005031">
    <property type="status" value="NOT_ANNOTATED_CDS"/>
    <property type="molecule type" value="Genomic_DNA"/>
</dbReference>
<dbReference type="AlphaFoldDB" id="T1F8H6"/>
<organism evidence="5 6">
    <name type="scientific">Helobdella robusta</name>
    <name type="common">Californian leech</name>
    <dbReference type="NCBI Taxonomy" id="6412"/>
    <lineage>
        <taxon>Eukaryota</taxon>
        <taxon>Metazoa</taxon>
        <taxon>Spiralia</taxon>
        <taxon>Lophotrochozoa</taxon>
        <taxon>Annelida</taxon>
        <taxon>Clitellata</taxon>
        <taxon>Hirudinea</taxon>
        <taxon>Rhynchobdellida</taxon>
        <taxon>Glossiphoniidae</taxon>
        <taxon>Helobdella</taxon>
    </lineage>
</organism>
<dbReference type="CDD" id="cd00041">
    <property type="entry name" value="CUB"/>
    <property type="match status" value="1"/>
</dbReference>
<dbReference type="Proteomes" id="UP000015101">
    <property type="component" value="Unassembled WGS sequence"/>
</dbReference>
<dbReference type="Gene3D" id="2.60.120.290">
    <property type="entry name" value="Spermadhesin, CUB domain"/>
    <property type="match status" value="2"/>
</dbReference>
<dbReference type="InterPro" id="IPR000859">
    <property type="entry name" value="CUB_dom"/>
</dbReference>
<dbReference type="SUPFAM" id="SSF49854">
    <property type="entry name" value="Spermadhesin, CUB domain"/>
    <property type="match status" value="2"/>
</dbReference>
<accession>T1F8H6</accession>
<gene>
    <name evidence="5" type="primary">20205125</name>
    <name evidence="4" type="ORF">HELRODRAFT_174798</name>
</gene>
<reference evidence="5" key="3">
    <citation type="submission" date="2015-06" db="UniProtKB">
        <authorList>
            <consortium name="EnsemblMetazoa"/>
        </authorList>
    </citation>
    <scope>IDENTIFICATION</scope>
</reference>
<evidence type="ECO:0000259" key="3">
    <source>
        <dbReference type="PROSITE" id="PS01180"/>
    </source>
</evidence>
<reference evidence="6" key="1">
    <citation type="submission" date="2012-12" db="EMBL/GenBank/DDBJ databases">
        <authorList>
            <person name="Hellsten U."/>
            <person name="Grimwood J."/>
            <person name="Chapman J.A."/>
            <person name="Shapiro H."/>
            <person name="Aerts A."/>
            <person name="Otillar R.P."/>
            <person name="Terry A.Y."/>
            <person name="Boore J.L."/>
            <person name="Simakov O."/>
            <person name="Marletaz F."/>
            <person name="Cho S.-J."/>
            <person name="Edsinger-Gonzales E."/>
            <person name="Havlak P."/>
            <person name="Kuo D.-H."/>
            <person name="Larsson T."/>
            <person name="Lv J."/>
            <person name="Arendt D."/>
            <person name="Savage R."/>
            <person name="Osoegawa K."/>
            <person name="de Jong P."/>
            <person name="Lindberg D.R."/>
            <person name="Seaver E.C."/>
            <person name="Weisblat D.A."/>
            <person name="Putnam N.H."/>
            <person name="Grigoriev I.V."/>
            <person name="Rokhsar D.S."/>
        </authorList>
    </citation>
    <scope>NUCLEOTIDE SEQUENCE</scope>
</reference>
<dbReference type="HOGENOM" id="CLU_1898502_0_0_1"/>
<dbReference type="STRING" id="6412.T1F8H6"/>